<dbReference type="Proteomes" id="UP000093510">
    <property type="component" value="Unassembled WGS sequence"/>
</dbReference>
<accession>A0A1B9DXB2</accession>
<dbReference type="OrthoDB" id="1160493at2"/>
<name>A0A1B9DXB2_9FLAO</name>
<reference evidence="1 2" key="1">
    <citation type="submission" date="2016-03" db="EMBL/GenBank/DDBJ databases">
        <authorList>
            <person name="Ploux O."/>
        </authorList>
    </citation>
    <scope>NUCLEOTIDE SEQUENCE [LARGE SCALE GENOMIC DNA]</scope>
    <source>
        <strain evidence="1 2">LPB0076</strain>
    </source>
</reference>
<dbReference type="Gene3D" id="2.40.160.60">
    <property type="entry name" value="Outer membrane protein transport protein (OMPP1/FadL/TodX)"/>
    <property type="match status" value="1"/>
</dbReference>
<proteinExistence type="predicted"/>
<dbReference type="STRING" id="1763534.GCA_001831475_00306"/>
<evidence type="ECO:0000313" key="1">
    <source>
        <dbReference type="EMBL" id="OCB74319.1"/>
    </source>
</evidence>
<protein>
    <recommendedName>
        <fullName evidence="3">Alpha-ketoglutarate decarboxylase</fullName>
    </recommendedName>
</protein>
<gene>
    <name evidence="1" type="ORF">LPBF_09965</name>
</gene>
<dbReference type="AlphaFoldDB" id="A0A1B9DXB2"/>
<organism evidence="1 2">
    <name type="scientific">Flavobacterium crassostreae</name>
    <dbReference type="NCBI Taxonomy" id="1763534"/>
    <lineage>
        <taxon>Bacteria</taxon>
        <taxon>Pseudomonadati</taxon>
        <taxon>Bacteroidota</taxon>
        <taxon>Flavobacteriia</taxon>
        <taxon>Flavobacteriales</taxon>
        <taxon>Flavobacteriaceae</taxon>
        <taxon>Flavobacterium</taxon>
    </lineage>
</organism>
<sequence length="181" mass="20162">MRNNPLYTYLRPFLLVAILFIFNGVVAQNKSTTPKPKSVFWQKVQFGGGIGLGLGTGYTDISLAPSAIYNRNQYVSLGVGAQYSYASQKNVYNSHLYGGSIIALCNPIEKIQLSAELEQLRVNVTVSNPEKISDNFWNTGLFLGAGYRTNNVTVGARYNVLHDSSKRVYNNAFLPFVRVYF</sequence>
<dbReference type="EMBL" id="LVEP01000038">
    <property type="protein sequence ID" value="OCB74319.1"/>
    <property type="molecule type" value="Genomic_DNA"/>
</dbReference>
<comment type="caution">
    <text evidence="1">The sequence shown here is derived from an EMBL/GenBank/DDBJ whole genome shotgun (WGS) entry which is preliminary data.</text>
</comment>
<dbReference type="RefSeq" id="WP_066335826.1">
    <property type="nucleotide sequence ID" value="NZ_CP017688.1"/>
</dbReference>
<evidence type="ECO:0000313" key="2">
    <source>
        <dbReference type="Proteomes" id="UP000093510"/>
    </source>
</evidence>
<keyword evidence="2" id="KW-1185">Reference proteome</keyword>
<dbReference type="SUPFAM" id="SSF56935">
    <property type="entry name" value="Porins"/>
    <property type="match status" value="1"/>
</dbReference>
<evidence type="ECO:0008006" key="3">
    <source>
        <dbReference type="Google" id="ProtNLM"/>
    </source>
</evidence>